<accession>A0A524RLQ6</accession>
<name>A0A524RLQ6_9CHRO</name>
<dbReference type="Proteomes" id="UP000317990">
    <property type="component" value="Unassembled WGS sequence"/>
</dbReference>
<evidence type="ECO:0000313" key="2">
    <source>
        <dbReference type="Proteomes" id="UP000317990"/>
    </source>
</evidence>
<dbReference type="AlphaFoldDB" id="A0A524RLQ6"/>
<proteinExistence type="predicted"/>
<evidence type="ECO:0000313" key="1">
    <source>
        <dbReference type="EMBL" id="TGG90991.1"/>
    </source>
</evidence>
<reference evidence="1 2" key="1">
    <citation type="journal article" date="2019" name="mSystems">
        <title>Life at home and on the roam: Genomic adaptions reflect the dual lifestyle of an intracellular, facultative symbiont.</title>
        <authorList>
            <person name="Burgsdorf I."/>
        </authorList>
    </citation>
    <scope>NUCLEOTIDE SEQUENCE [LARGE SCALE GENOMIC DNA]</scope>
    <source>
        <strain evidence="1">277cV</strain>
    </source>
</reference>
<protein>
    <submittedName>
        <fullName evidence="1">Uncharacterized protein</fullName>
    </submittedName>
</protein>
<sequence length="73" mass="7650">MAVAMDANRLHLKGLELQLTATAGALSPQVLGALARHGTPLRWAITACCRQGGQRLLSVEAVVLAESSQAMQP</sequence>
<dbReference type="EMBL" id="SRMO01000084">
    <property type="protein sequence ID" value="TGG90991.1"/>
    <property type="molecule type" value="Genomic_DNA"/>
</dbReference>
<organism evidence="1 2">
    <name type="scientific">Aphanocapsa feldmannii 277cV</name>
    <dbReference type="NCBI Taxonomy" id="2507553"/>
    <lineage>
        <taxon>Bacteria</taxon>
        <taxon>Bacillati</taxon>
        <taxon>Cyanobacteriota</taxon>
        <taxon>Cyanophyceae</taxon>
        <taxon>Oscillatoriophycideae</taxon>
        <taxon>Chroococcales</taxon>
        <taxon>Microcystaceae</taxon>
        <taxon>Aphanocapsa</taxon>
    </lineage>
</organism>
<comment type="caution">
    <text evidence="1">The sequence shown here is derived from an EMBL/GenBank/DDBJ whole genome shotgun (WGS) entry which is preliminary data.</text>
</comment>
<gene>
    <name evidence="1" type="ORF">ERJ67_09940</name>
</gene>